<dbReference type="Pfam" id="PF08016">
    <property type="entry name" value="PKD_channel"/>
    <property type="match status" value="1"/>
</dbReference>
<dbReference type="PANTHER" id="PTHR10877">
    <property type="entry name" value="POLYCYSTIN FAMILY MEMBER"/>
    <property type="match status" value="1"/>
</dbReference>
<feature type="transmembrane region" description="Helical" evidence="6">
    <location>
        <begin position="47"/>
        <end position="64"/>
    </location>
</feature>
<evidence type="ECO:0000256" key="1">
    <source>
        <dbReference type="ARBA" id="ARBA00004141"/>
    </source>
</evidence>
<sequence length="603" mass="67575">MSAEPDGVNDSVQVGINDVHQEEVFEKAPPTTGFMGIDESSHVPRPLLCASLMATLIYWLLFVYSQAVHQNSAVAWEMRAAFQNLDTNVLLSRGKYVKHGADSPNEDAVEDFAEAFDWLVQGYVPLLWQDTPMGRGRLAARLNLVGGVHLARQWSTPLQCEENPQLWMDIIYNESCSDGATRRDGMQDTHWLDISQDLDAVLAHLSHLQNTSWLSADITGLSFKALFYNRRSEHFALLAFDYLLEESGYLHRRSNLLMIPSNVYTDSPNFILSSVSADVLAALGLTACVVVEVLMWWQTWKNHHMKSFIFNVYRVVSVGQIVGGVAYLAFYAVLGASVDRLTEKLRVFASLPEGAVEPPNVTGSAQERLVLMTDIYTLTEDAATLFRGTQWLCFWYMLVIMLKFGEGLPASPRLKVFLDTLYDGMGNILYFFIVFCVVFTSFAMGAHFLFGHVLYSWSRSFLPFTSSFRVLMGDFDFMAMYAIAPVSAICWFTLFTLMVGFVLINLFIAIVTFSFTRVQEQAIGHSTHDALLALAHHIHRMGSSRTLTTKAARVASMASKLSRKKASDKNDVDAQHEEIQLEPGQPSDAASEVESLCIHNERV</sequence>
<dbReference type="PANTHER" id="PTHR10877:SF183">
    <property type="entry name" value="AT14535P-RELATED"/>
    <property type="match status" value="1"/>
</dbReference>
<keyword evidence="4 6" id="KW-0472">Membrane</keyword>
<feature type="transmembrane region" description="Helical" evidence="6">
    <location>
        <begin position="429"/>
        <end position="458"/>
    </location>
</feature>
<evidence type="ECO:0000256" key="2">
    <source>
        <dbReference type="ARBA" id="ARBA00022692"/>
    </source>
</evidence>
<reference evidence="8" key="1">
    <citation type="submission" date="2021-02" db="EMBL/GenBank/DDBJ databases">
        <authorList>
            <person name="Dougan E. K."/>
            <person name="Rhodes N."/>
            <person name="Thang M."/>
            <person name="Chan C."/>
        </authorList>
    </citation>
    <scope>NUCLEOTIDE SEQUENCE</scope>
</reference>
<dbReference type="InterPro" id="IPR051223">
    <property type="entry name" value="Polycystin"/>
</dbReference>
<evidence type="ECO:0000259" key="7">
    <source>
        <dbReference type="Pfam" id="PF08016"/>
    </source>
</evidence>
<keyword evidence="9" id="KW-1185">Reference proteome</keyword>
<protein>
    <submittedName>
        <fullName evidence="8">Pkd2 protein</fullName>
    </submittedName>
</protein>
<organism evidence="8 9">
    <name type="scientific">Symbiodinium natans</name>
    <dbReference type="NCBI Taxonomy" id="878477"/>
    <lineage>
        <taxon>Eukaryota</taxon>
        <taxon>Sar</taxon>
        <taxon>Alveolata</taxon>
        <taxon>Dinophyceae</taxon>
        <taxon>Suessiales</taxon>
        <taxon>Symbiodiniaceae</taxon>
        <taxon>Symbiodinium</taxon>
    </lineage>
</organism>
<evidence type="ECO:0000256" key="3">
    <source>
        <dbReference type="ARBA" id="ARBA00022989"/>
    </source>
</evidence>
<evidence type="ECO:0000256" key="6">
    <source>
        <dbReference type="SAM" id="Phobius"/>
    </source>
</evidence>
<gene>
    <name evidence="8" type="primary">pkd2</name>
    <name evidence="8" type="ORF">SNAT2548_LOCUS21971</name>
</gene>
<feature type="domain" description="Polycystin cation channel PKD1/PKD2" evidence="7">
    <location>
        <begin position="399"/>
        <end position="517"/>
    </location>
</feature>
<dbReference type="GO" id="GO:0016020">
    <property type="term" value="C:membrane"/>
    <property type="evidence" value="ECO:0007669"/>
    <property type="project" value="UniProtKB-SubCell"/>
</dbReference>
<dbReference type="OrthoDB" id="6274558at2759"/>
<proteinExistence type="predicted"/>
<feature type="compositionally biased region" description="Basic and acidic residues" evidence="5">
    <location>
        <begin position="565"/>
        <end position="579"/>
    </location>
</feature>
<dbReference type="AlphaFoldDB" id="A0A812QUK0"/>
<comment type="caution">
    <text evidence="8">The sequence shown here is derived from an EMBL/GenBank/DDBJ whole genome shotgun (WGS) entry which is preliminary data.</text>
</comment>
<name>A0A812QUK0_9DINO</name>
<dbReference type="Gene3D" id="1.10.287.70">
    <property type="match status" value="1"/>
</dbReference>
<keyword evidence="3 6" id="KW-1133">Transmembrane helix</keyword>
<feature type="transmembrane region" description="Helical" evidence="6">
    <location>
        <begin position="388"/>
        <end position="408"/>
    </location>
</feature>
<feature type="transmembrane region" description="Helical" evidence="6">
    <location>
        <begin position="312"/>
        <end position="334"/>
    </location>
</feature>
<comment type="subcellular location">
    <subcellularLocation>
        <location evidence="1">Membrane</location>
        <topology evidence="1">Multi-pass membrane protein</topology>
    </subcellularLocation>
</comment>
<keyword evidence="2 6" id="KW-0812">Transmembrane</keyword>
<evidence type="ECO:0000313" key="8">
    <source>
        <dbReference type="EMBL" id="CAE7403768.1"/>
    </source>
</evidence>
<evidence type="ECO:0000313" key="9">
    <source>
        <dbReference type="Proteomes" id="UP000604046"/>
    </source>
</evidence>
<accession>A0A812QUK0</accession>
<evidence type="ECO:0000256" key="4">
    <source>
        <dbReference type="ARBA" id="ARBA00023136"/>
    </source>
</evidence>
<feature type="transmembrane region" description="Helical" evidence="6">
    <location>
        <begin position="279"/>
        <end position="300"/>
    </location>
</feature>
<dbReference type="Proteomes" id="UP000604046">
    <property type="component" value="Unassembled WGS sequence"/>
</dbReference>
<feature type="region of interest" description="Disordered" evidence="5">
    <location>
        <begin position="562"/>
        <end position="594"/>
    </location>
</feature>
<dbReference type="EMBL" id="CAJNDS010002270">
    <property type="protein sequence ID" value="CAE7403768.1"/>
    <property type="molecule type" value="Genomic_DNA"/>
</dbReference>
<dbReference type="InterPro" id="IPR013122">
    <property type="entry name" value="PKD1_2_channel"/>
</dbReference>
<feature type="transmembrane region" description="Helical" evidence="6">
    <location>
        <begin position="478"/>
        <end position="511"/>
    </location>
</feature>
<evidence type="ECO:0000256" key="5">
    <source>
        <dbReference type="SAM" id="MobiDB-lite"/>
    </source>
</evidence>